<dbReference type="Proteomes" id="UP001177003">
    <property type="component" value="Chromosome 0"/>
</dbReference>
<proteinExistence type="predicted"/>
<reference evidence="1" key="1">
    <citation type="submission" date="2023-04" db="EMBL/GenBank/DDBJ databases">
        <authorList>
            <person name="Vijverberg K."/>
            <person name="Xiong W."/>
            <person name="Schranz E."/>
        </authorList>
    </citation>
    <scope>NUCLEOTIDE SEQUENCE</scope>
</reference>
<name>A0AA35VR30_LACSI</name>
<sequence>MVARFFFRLHLSAPLFSFPSFAFQLLSRTSHSSYPLLRSSLLYLLADEAPMKLTPPADEASSANKMKLGQLYNQSSSIALSSELDIIFVPDACMCDNIGEAMIGRKY</sequence>
<dbReference type="AlphaFoldDB" id="A0AA35VR30"/>
<protein>
    <submittedName>
        <fullName evidence="1">Uncharacterized protein</fullName>
    </submittedName>
</protein>
<evidence type="ECO:0000313" key="1">
    <source>
        <dbReference type="EMBL" id="CAI9265947.1"/>
    </source>
</evidence>
<gene>
    <name evidence="1" type="ORF">LSALG_LOCUS6528</name>
</gene>
<dbReference type="EMBL" id="OX465086">
    <property type="protein sequence ID" value="CAI9265947.1"/>
    <property type="molecule type" value="Genomic_DNA"/>
</dbReference>
<accession>A0AA35VR30</accession>
<organism evidence="1 2">
    <name type="scientific">Lactuca saligna</name>
    <name type="common">Willowleaf lettuce</name>
    <dbReference type="NCBI Taxonomy" id="75948"/>
    <lineage>
        <taxon>Eukaryota</taxon>
        <taxon>Viridiplantae</taxon>
        <taxon>Streptophyta</taxon>
        <taxon>Embryophyta</taxon>
        <taxon>Tracheophyta</taxon>
        <taxon>Spermatophyta</taxon>
        <taxon>Magnoliopsida</taxon>
        <taxon>eudicotyledons</taxon>
        <taxon>Gunneridae</taxon>
        <taxon>Pentapetalae</taxon>
        <taxon>asterids</taxon>
        <taxon>campanulids</taxon>
        <taxon>Asterales</taxon>
        <taxon>Asteraceae</taxon>
        <taxon>Cichorioideae</taxon>
        <taxon>Cichorieae</taxon>
        <taxon>Lactucinae</taxon>
        <taxon>Lactuca</taxon>
    </lineage>
</organism>
<evidence type="ECO:0000313" key="2">
    <source>
        <dbReference type="Proteomes" id="UP001177003"/>
    </source>
</evidence>
<keyword evidence="2" id="KW-1185">Reference proteome</keyword>